<gene>
    <name evidence="2" type="ORF">BCR38DRAFT_426524</name>
</gene>
<keyword evidence="3" id="KW-1185">Reference proteome</keyword>
<feature type="signal peptide" evidence="1">
    <location>
        <begin position="1"/>
        <end position="21"/>
    </location>
</feature>
<accession>A0A1Y2E7K9</accession>
<keyword evidence="1" id="KW-0732">Signal</keyword>
<organism evidence="2 3">
    <name type="scientific">Pseudomassariella vexata</name>
    <dbReference type="NCBI Taxonomy" id="1141098"/>
    <lineage>
        <taxon>Eukaryota</taxon>
        <taxon>Fungi</taxon>
        <taxon>Dikarya</taxon>
        <taxon>Ascomycota</taxon>
        <taxon>Pezizomycotina</taxon>
        <taxon>Sordariomycetes</taxon>
        <taxon>Xylariomycetidae</taxon>
        <taxon>Amphisphaeriales</taxon>
        <taxon>Pseudomassariaceae</taxon>
        <taxon>Pseudomassariella</taxon>
    </lineage>
</organism>
<evidence type="ECO:0000313" key="3">
    <source>
        <dbReference type="Proteomes" id="UP000193689"/>
    </source>
</evidence>
<protein>
    <recommendedName>
        <fullName evidence="4">Secreted protein</fullName>
    </recommendedName>
</protein>
<dbReference type="GeneID" id="63775990"/>
<reference evidence="2 3" key="1">
    <citation type="submission" date="2016-07" db="EMBL/GenBank/DDBJ databases">
        <title>Pervasive Adenine N6-methylation of Active Genes in Fungi.</title>
        <authorList>
            <consortium name="DOE Joint Genome Institute"/>
            <person name="Mondo S.J."/>
            <person name="Dannebaum R.O."/>
            <person name="Kuo R.C."/>
            <person name="Labutti K."/>
            <person name="Haridas S."/>
            <person name="Kuo A."/>
            <person name="Salamov A."/>
            <person name="Ahrendt S.R."/>
            <person name="Lipzen A."/>
            <person name="Sullivan W."/>
            <person name="Andreopoulos W.B."/>
            <person name="Clum A."/>
            <person name="Lindquist E."/>
            <person name="Daum C."/>
            <person name="Ramamoorthy G.K."/>
            <person name="Gryganskyi A."/>
            <person name="Culley D."/>
            <person name="Magnuson J.K."/>
            <person name="James T.Y."/>
            <person name="O'Malley M.A."/>
            <person name="Stajich J.E."/>
            <person name="Spatafora J.W."/>
            <person name="Visel A."/>
            <person name="Grigoriev I.V."/>
        </authorList>
    </citation>
    <scope>NUCLEOTIDE SEQUENCE [LARGE SCALE GENOMIC DNA]</scope>
    <source>
        <strain evidence="2 3">CBS 129021</strain>
    </source>
</reference>
<evidence type="ECO:0000256" key="1">
    <source>
        <dbReference type="SAM" id="SignalP"/>
    </source>
</evidence>
<dbReference type="RefSeq" id="XP_040717890.1">
    <property type="nucleotide sequence ID" value="XM_040859778.1"/>
</dbReference>
<dbReference type="InParanoid" id="A0A1Y2E7K9"/>
<dbReference type="EMBL" id="MCFJ01000004">
    <property type="protein sequence ID" value="ORY67266.1"/>
    <property type="molecule type" value="Genomic_DNA"/>
</dbReference>
<evidence type="ECO:0008006" key="4">
    <source>
        <dbReference type="Google" id="ProtNLM"/>
    </source>
</evidence>
<feature type="chain" id="PRO_5012937590" description="Secreted protein" evidence="1">
    <location>
        <begin position="22"/>
        <end position="110"/>
    </location>
</feature>
<evidence type="ECO:0000313" key="2">
    <source>
        <dbReference type="EMBL" id="ORY67266.1"/>
    </source>
</evidence>
<proteinExistence type="predicted"/>
<comment type="caution">
    <text evidence="2">The sequence shown here is derived from an EMBL/GenBank/DDBJ whole genome shotgun (WGS) entry which is preliminary data.</text>
</comment>
<sequence length="110" mass="12340">MWTSLSALGLQLVISASMAAALRLRCDTGAEAWFSTADDLMYGLCRDVTEYPSRWMMDEGSLILILKRNVYCHQVSSEVIKSCDIIVILESLDYCMIDPYQTFACDVLAI</sequence>
<dbReference type="AlphaFoldDB" id="A0A1Y2E7K9"/>
<dbReference type="Proteomes" id="UP000193689">
    <property type="component" value="Unassembled WGS sequence"/>
</dbReference>
<name>A0A1Y2E7K9_9PEZI</name>